<dbReference type="PANTHER" id="PTHR32552:SF81">
    <property type="entry name" value="TONB-DEPENDENT OUTER MEMBRANE RECEPTOR"/>
    <property type="match status" value="1"/>
</dbReference>
<protein>
    <submittedName>
        <fullName evidence="15">TonB-dependent receptor</fullName>
    </submittedName>
</protein>
<accession>A0A6I4TAM6</accession>
<evidence type="ECO:0000256" key="2">
    <source>
        <dbReference type="ARBA" id="ARBA00022448"/>
    </source>
</evidence>
<evidence type="ECO:0000256" key="8">
    <source>
        <dbReference type="ARBA" id="ARBA00023077"/>
    </source>
</evidence>
<dbReference type="Proteomes" id="UP000439522">
    <property type="component" value="Unassembled WGS sequence"/>
</dbReference>
<keyword evidence="10 11" id="KW-0998">Cell outer membrane</keyword>
<keyword evidence="6" id="KW-0408">Iron</keyword>
<comment type="similarity">
    <text evidence="11 12">Belongs to the TonB-dependent receptor family.</text>
</comment>
<evidence type="ECO:0000256" key="6">
    <source>
        <dbReference type="ARBA" id="ARBA00023004"/>
    </source>
</evidence>
<feature type="domain" description="TonB-dependent receptor plug" evidence="14">
    <location>
        <begin position="90"/>
        <end position="199"/>
    </location>
</feature>
<keyword evidence="16" id="KW-1185">Reference proteome</keyword>
<evidence type="ECO:0000256" key="12">
    <source>
        <dbReference type="RuleBase" id="RU003357"/>
    </source>
</evidence>
<evidence type="ECO:0000256" key="1">
    <source>
        <dbReference type="ARBA" id="ARBA00004571"/>
    </source>
</evidence>
<evidence type="ECO:0000259" key="14">
    <source>
        <dbReference type="Pfam" id="PF07715"/>
    </source>
</evidence>
<keyword evidence="15" id="KW-0675">Receptor</keyword>
<evidence type="ECO:0000256" key="3">
    <source>
        <dbReference type="ARBA" id="ARBA00022452"/>
    </source>
</evidence>
<dbReference type="Pfam" id="PF00593">
    <property type="entry name" value="TonB_dep_Rec_b-barrel"/>
    <property type="match status" value="1"/>
</dbReference>
<keyword evidence="2 11" id="KW-0813">Transport</keyword>
<keyword evidence="8 12" id="KW-0798">TonB box</keyword>
<name>A0A6I4TAM6_9SPHN</name>
<keyword evidence="4" id="KW-0410">Iron transport</keyword>
<dbReference type="GO" id="GO:0009279">
    <property type="term" value="C:cell outer membrane"/>
    <property type="evidence" value="ECO:0007669"/>
    <property type="project" value="UniProtKB-SubCell"/>
</dbReference>
<dbReference type="Pfam" id="PF07715">
    <property type="entry name" value="Plug"/>
    <property type="match status" value="1"/>
</dbReference>
<comment type="caution">
    <text evidence="15">The sequence shown here is derived from an EMBL/GenBank/DDBJ whole genome shotgun (WGS) entry which is preliminary data.</text>
</comment>
<dbReference type="PANTHER" id="PTHR32552">
    <property type="entry name" value="FERRICHROME IRON RECEPTOR-RELATED"/>
    <property type="match status" value="1"/>
</dbReference>
<keyword evidence="7" id="KW-0406">Ion transport</keyword>
<evidence type="ECO:0000256" key="4">
    <source>
        <dbReference type="ARBA" id="ARBA00022496"/>
    </source>
</evidence>
<dbReference type="InterPro" id="IPR036942">
    <property type="entry name" value="Beta-barrel_TonB_sf"/>
</dbReference>
<dbReference type="PROSITE" id="PS52016">
    <property type="entry name" value="TONB_DEPENDENT_REC_3"/>
    <property type="match status" value="1"/>
</dbReference>
<keyword evidence="3 11" id="KW-1134">Transmembrane beta strand</keyword>
<organism evidence="15 16">
    <name type="scientific">Tsuneonella aeria</name>
    <dbReference type="NCBI Taxonomy" id="1837929"/>
    <lineage>
        <taxon>Bacteria</taxon>
        <taxon>Pseudomonadati</taxon>
        <taxon>Pseudomonadota</taxon>
        <taxon>Alphaproteobacteria</taxon>
        <taxon>Sphingomonadales</taxon>
        <taxon>Erythrobacteraceae</taxon>
        <taxon>Tsuneonella</taxon>
    </lineage>
</organism>
<keyword evidence="5 11" id="KW-0812">Transmembrane</keyword>
<dbReference type="InterPro" id="IPR012910">
    <property type="entry name" value="Plug_dom"/>
</dbReference>
<proteinExistence type="inferred from homology"/>
<evidence type="ECO:0000259" key="13">
    <source>
        <dbReference type="Pfam" id="PF00593"/>
    </source>
</evidence>
<evidence type="ECO:0000256" key="10">
    <source>
        <dbReference type="ARBA" id="ARBA00023237"/>
    </source>
</evidence>
<dbReference type="InterPro" id="IPR039426">
    <property type="entry name" value="TonB-dep_rcpt-like"/>
</dbReference>
<dbReference type="SUPFAM" id="SSF56935">
    <property type="entry name" value="Porins"/>
    <property type="match status" value="1"/>
</dbReference>
<dbReference type="Gene3D" id="2.40.170.20">
    <property type="entry name" value="TonB-dependent receptor, beta-barrel domain"/>
    <property type="match status" value="1"/>
</dbReference>
<dbReference type="AlphaFoldDB" id="A0A6I4TAM6"/>
<keyword evidence="9 11" id="KW-0472">Membrane</keyword>
<evidence type="ECO:0000313" key="15">
    <source>
        <dbReference type="EMBL" id="MXO73616.1"/>
    </source>
</evidence>
<evidence type="ECO:0000256" key="11">
    <source>
        <dbReference type="PROSITE-ProRule" id="PRU01360"/>
    </source>
</evidence>
<sequence length="807" mass="86554">MDSVATHCCLSASSATVSCSPKPRSTREIPGGKCMTVHLRTILVGSASLLALIPAAAFGQDTAPTTAAADEYPSDGAIVVTAQRREERLVDVPISVSAVSEATLERAQVRTVADINVVVPNIQINETVGNTYGPLITIRGLSPSADTSLARDQPVGLYLDGVPIGKSTGAAFDTVDLERVEVLRGPQGTLYGKNTIGGAVNLITRKPSGEFGGQVLVGYGSYDQFVGKAVVDLPEIAGFSLKLSGVTKQNGGYFRNSATGRNFGEQDLWAGRVDLKWQAAPSFSALYSYDITDSVGTPSQLALLAVTGSGATAFLNPMLAPYVISGRTRTTGSQAALRSDFRTTGHALTLEWEPGLGDLVLKSITARRTARTRSMSDFDGSPLDILRFTLDNDYEQFTQELQAIGSAGDFRYTVGGFFLDDKYDVWNPRWNFQFGNNAVFDVSQRGGESRSWAGYGQIAWTPASLQDRLTVSVGARYSHERKSAYELLLANTNYRLNPSSPTSGVFQRDATGAPITRSGGPAAGARPGAGGIGYTDLIPLTNSGVWKRFTPEFNILYKIQPDFSVYARYATGFKSGGINDTAATNSAFLTPYDPEKLTSFEVGMKYAGFNNRVSLNGAVFHSIYKDFQAGVFVPALVTTNIINAGEAKFTGVEVDGSVRPTDALTINFGGGYIDAHYTDFVLPDGTDVTDTYVLSRVPEWNWQLGAVHRADIGFATLETSANYSWRSSQYTNIVADPLAQLPSYGLLSARLALTDIALGNGSNLELALWGKNLTDKEYMVSAINLAVLTVGQYGDPRTFGAEARIKF</sequence>
<dbReference type="GO" id="GO:0006826">
    <property type="term" value="P:iron ion transport"/>
    <property type="evidence" value="ECO:0007669"/>
    <property type="project" value="UniProtKB-KW"/>
</dbReference>
<comment type="subcellular location">
    <subcellularLocation>
        <location evidence="1 11">Cell outer membrane</location>
        <topology evidence="1 11">Multi-pass membrane protein</topology>
    </subcellularLocation>
</comment>
<gene>
    <name evidence="15" type="ORF">GRI40_00055</name>
</gene>
<dbReference type="CDD" id="cd01347">
    <property type="entry name" value="ligand_gated_channel"/>
    <property type="match status" value="1"/>
</dbReference>
<feature type="domain" description="TonB-dependent receptor-like beta-barrel" evidence="13">
    <location>
        <begin position="327"/>
        <end position="773"/>
    </location>
</feature>
<dbReference type="InterPro" id="IPR000531">
    <property type="entry name" value="Beta-barrel_TonB"/>
</dbReference>
<evidence type="ECO:0000256" key="5">
    <source>
        <dbReference type="ARBA" id="ARBA00022692"/>
    </source>
</evidence>
<evidence type="ECO:0000313" key="16">
    <source>
        <dbReference type="Proteomes" id="UP000439522"/>
    </source>
</evidence>
<evidence type="ECO:0000256" key="7">
    <source>
        <dbReference type="ARBA" id="ARBA00023065"/>
    </source>
</evidence>
<reference evidence="15 16" key="1">
    <citation type="submission" date="2019-12" db="EMBL/GenBank/DDBJ databases">
        <title>Genomic-based taxomic classification of the family Erythrobacteraceae.</title>
        <authorList>
            <person name="Xu L."/>
        </authorList>
    </citation>
    <scope>NUCLEOTIDE SEQUENCE [LARGE SCALE GENOMIC DNA]</scope>
    <source>
        <strain evidence="15 16">100921-2</strain>
    </source>
</reference>
<dbReference type="EMBL" id="WTZA01000001">
    <property type="protein sequence ID" value="MXO73616.1"/>
    <property type="molecule type" value="Genomic_DNA"/>
</dbReference>
<evidence type="ECO:0000256" key="9">
    <source>
        <dbReference type="ARBA" id="ARBA00023136"/>
    </source>
</evidence>